<dbReference type="AlphaFoldDB" id="A0A9Q3D0R2"/>
<reference evidence="1" key="1">
    <citation type="submission" date="2021-03" db="EMBL/GenBank/DDBJ databases">
        <title>Draft genome sequence of rust myrtle Austropuccinia psidii MF-1, a brazilian biotype.</title>
        <authorList>
            <person name="Quecine M.C."/>
            <person name="Pachon D.M.R."/>
            <person name="Bonatelli M.L."/>
            <person name="Correr F.H."/>
            <person name="Franceschini L.M."/>
            <person name="Leite T.F."/>
            <person name="Margarido G.R.A."/>
            <person name="Almeida C.A."/>
            <person name="Ferrarezi J.A."/>
            <person name="Labate C.A."/>
        </authorList>
    </citation>
    <scope>NUCLEOTIDE SEQUENCE</scope>
    <source>
        <strain evidence="1">MF-1</strain>
    </source>
</reference>
<dbReference type="Proteomes" id="UP000765509">
    <property type="component" value="Unassembled WGS sequence"/>
</dbReference>
<comment type="caution">
    <text evidence="1">The sequence shown here is derived from an EMBL/GenBank/DDBJ whole genome shotgun (WGS) entry which is preliminary data.</text>
</comment>
<sequence>MSRPEKQHLTRANLACIKHETSQKNKCSSEASREKNYQSACTKRAQGSGASTSRYSLRSHSTNSTILILLPFTHDRNSLVASHFPSDDNLDSTPMGDETPRLTKDKLEVLQELITQTKFPSWFSCITGKLDFKNFQTLKTADWQILMTLYLPLAWVPIWSSQIHHREERVDDPGSLINKDLLLKLLISLDT</sequence>
<keyword evidence="2" id="KW-1185">Reference proteome</keyword>
<protein>
    <submittedName>
        <fullName evidence="1">Uncharacterized protein</fullName>
    </submittedName>
</protein>
<dbReference type="OrthoDB" id="3247418at2759"/>
<dbReference type="EMBL" id="AVOT02012710">
    <property type="protein sequence ID" value="MBW0494729.1"/>
    <property type="molecule type" value="Genomic_DNA"/>
</dbReference>
<accession>A0A9Q3D0R2</accession>
<organism evidence="1 2">
    <name type="scientific">Austropuccinia psidii MF-1</name>
    <dbReference type="NCBI Taxonomy" id="1389203"/>
    <lineage>
        <taxon>Eukaryota</taxon>
        <taxon>Fungi</taxon>
        <taxon>Dikarya</taxon>
        <taxon>Basidiomycota</taxon>
        <taxon>Pucciniomycotina</taxon>
        <taxon>Pucciniomycetes</taxon>
        <taxon>Pucciniales</taxon>
        <taxon>Sphaerophragmiaceae</taxon>
        <taxon>Austropuccinia</taxon>
    </lineage>
</organism>
<name>A0A9Q3D0R2_9BASI</name>
<evidence type="ECO:0000313" key="1">
    <source>
        <dbReference type="EMBL" id="MBW0494729.1"/>
    </source>
</evidence>
<proteinExistence type="predicted"/>
<evidence type="ECO:0000313" key="2">
    <source>
        <dbReference type="Proteomes" id="UP000765509"/>
    </source>
</evidence>
<gene>
    <name evidence="1" type="ORF">O181_034444</name>
</gene>